<dbReference type="SUPFAM" id="SSF46626">
    <property type="entry name" value="Cytochrome c"/>
    <property type="match status" value="1"/>
</dbReference>
<evidence type="ECO:0000256" key="8">
    <source>
        <dbReference type="PIRSR" id="PIRSR602326-1"/>
    </source>
</evidence>
<protein>
    <submittedName>
        <fullName evidence="11">Quinol:cytochrome-c oxidoreductase bc1, subunit A</fullName>
        <ecNumber evidence="11">1.10.2.2</ecNumber>
    </submittedName>
</protein>
<dbReference type="GO" id="GO:0016491">
    <property type="term" value="F:oxidoreductase activity"/>
    <property type="evidence" value="ECO:0007669"/>
    <property type="project" value="UniProtKB-KW"/>
</dbReference>
<dbReference type="GO" id="GO:0046872">
    <property type="term" value="F:metal ion binding"/>
    <property type="evidence" value="ECO:0007669"/>
    <property type="project" value="UniProtKB-KW"/>
</dbReference>
<evidence type="ECO:0000313" key="11">
    <source>
        <dbReference type="EMBL" id="KHF24040.1"/>
    </source>
</evidence>
<feature type="chain" id="PRO_5002054433" evidence="10">
    <location>
        <begin position="19"/>
        <end position="246"/>
    </location>
</feature>
<dbReference type="PATRIC" id="fig|2340.3.peg.2118"/>
<dbReference type="RefSeq" id="WP_043118064.1">
    <property type="nucleotide sequence ID" value="NZ_JRAA01000003.1"/>
</dbReference>
<keyword evidence="6 8" id="KW-0408">Iron</keyword>
<evidence type="ECO:0000256" key="10">
    <source>
        <dbReference type="SAM" id="SignalP"/>
    </source>
</evidence>
<proteinExistence type="predicted"/>
<evidence type="ECO:0000256" key="7">
    <source>
        <dbReference type="ARBA" id="ARBA00023136"/>
    </source>
</evidence>
<organism evidence="11 12">
    <name type="scientific">Solemya velum gill symbiont</name>
    <dbReference type="NCBI Taxonomy" id="2340"/>
    <lineage>
        <taxon>Bacteria</taxon>
        <taxon>Pseudomonadati</taxon>
        <taxon>Pseudomonadota</taxon>
        <taxon>Gammaproteobacteria</taxon>
        <taxon>sulfur-oxidizing symbionts</taxon>
    </lineage>
</organism>
<gene>
    <name evidence="11" type="primary">qcoA</name>
    <name evidence="11" type="ORF">JV46_24140</name>
</gene>
<dbReference type="GO" id="GO:0020037">
    <property type="term" value="F:heme binding"/>
    <property type="evidence" value="ECO:0007669"/>
    <property type="project" value="InterPro"/>
</dbReference>
<accession>A0A0B0H4I6</accession>
<comment type="caution">
    <text evidence="11">The sequence shown here is derived from an EMBL/GenBank/DDBJ whole genome shotgun (WGS) entry which is preliminary data.</text>
</comment>
<dbReference type="PANTHER" id="PTHR10266:SF3">
    <property type="entry name" value="CYTOCHROME C1, HEME PROTEIN, MITOCHONDRIAL"/>
    <property type="match status" value="1"/>
</dbReference>
<feature type="binding site" description="covalent" evidence="8">
    <location>
        <position position="54"/>
    </location>
    <ligand>
        <name>heme c</name>
        <dbReference type="ChEBI" id="CHEBI:61717"/>
    </ligand>
</feature>
<evidence type="ECO:0000256" key="2">
    <source>
        <dbReference type="ARBA" id="ARBA00022617"/>
    </source>
</evidence>
<dbReference type="InterPro" id="IPR036909">
    <property type="entry name" value="Cyt_c-like_dom_sf"/>
</dbReference>
<dbReference type="InterPro" id="IPR002326">
    <property type="entry name" value="Cyt_c1"/>
</dbReference>
<dbReference type="STRING" id="2340.JV46_24140"/>
<sequence length="246" mass="27618">MKKLILALALLAPLTAFAAGGGAIHPNDPANIDTGNEAALQRGANHFVSYCLNCHSMQYERWQRMEEFGVPEDLLKSNLMHAGAKKGDLLKVAMARGDAANWFGAPPPDLTLEARLRGSDWIYNYMRAFYVDESRPFGVNNTVFDNVGMPHVLWEQQGMQKAVYTEEDDGHGGTHKVFAGFEKVSEGSMTDVEYDAMIRDLVTFMTYMAEPTKAKSHRTGIMVLLFLALLLVFSYMLKKEYWKDVH</sequence>
<dbReference type="Gene3D" id="1.10.760.10">
    <property type="entry name" value="Cytochrome c-like domain"/>
    <property type="match status" value="1"/>
</dbReference>
<dbReference type="eggNOG" id="COG2857">
    <property type="taxonomic scope" value="Bacteria"/>
</dbReference>
<evidence type="ECO:0000256" key="6">
    <source>
        <dbReference type="ARBA" id="ARBA00023004"/>
    </source>
</evidence>
<feature type="signal peptide" evidence="10">
    <location>
        <begin position="1"/>
        <end position="18"/>
    </location>
</feature>
<keyword evidence="5 9" id="KW-1133">Transmembrane helix</keyword>
<keyword evidence="7 9" id="KW-0472">Membrane</keyword>
<feature type="transmembrane region" description="Helical" evidence="9">
    <location>
        <begin position="219"/>
        <end position="237"/>
    </location>
</feature>
<evidence type="ECO:0000256" key="5">
    <source>
        <dbReference type="ARBA" id="ARBA00022989"/>
    </source>
</evidence>
<dbReference type="AlphaFoldDB" id="A0A0B0H4I6"/>
<feature type="binding site" description="covalent" evidence="8">
    <location>
        <position position="51"/>
    </location>
    <ligand>
        <name>heme c</name>
        <dbReference type="ChEBI" id="CHEBI:61717"/>
    </ligand>
</feature>
<evidence type="ECO:0000256" key="9">
    <source>
        <dbReference type="SAM" id="Phobius"/>
    </source>
</evidence>
<dbReference type="PRINTS" id="PR00603">
    <property type="entry name" value="CYTOCHROMEC1"/>
</dbReference>
<dbReference type="OrthoDB" id="9798864at2"/>
<evidence type="ECO:0000313" key="12">
    <source>
        <dbReference type="Proteomes" id="UP000030856"/>
    </source>
</evidence>
<comment type="cofactor">
    <cofactor evidence="8">
        <name>heme c</name>
        <dbReference type="ChEBI" id="CHEBI:61717"/>
    </cofactor>
    <text evidence="8">Binds 1 heme c group covalently per subunit.</text>
</comment>
<evidence type="ECO:0000256" key="3">
    <source>
        <dbReference type="ARBA" id="ARBA00022692"/>
    </source>
</evidence>
<keyword evidence="3 9" id="KW-0812">Transmembrane</keyword>
<dbReference type="GO" id="GO:0016020">
    <property type="term" value="C:membrane"/>
    <property type="evidence" value="ECO:0007669"/>
    <property type="project" value="UniProtKB-SubCell"/>
</dbReference>
<evidence type="ECO:0000256" key="4">
    <source>
        <dbReference type="ARBA" id="ARBA00022723"/>
    </source>
</evidence>
<dbReference type="EC" id="1.10.2.2" evidence="11"/>
<reference evidence="11 12" key="1">
    <citation type="journal article" date="2014" name="BMC Genomics">
        <title>The genome of the intracellular bacterium of the coastal bivalve, Solemya velum: a blueprint for thriving in and out of symbiosis.</title>
        <authorList>
            <person name="Dmytrenko O."/>
            <person name="Russell S.L."/>
            <person name="Loo W.T."/>
            <person name="Fontanez K.M."/>
            <person name="Liao L."/>
            <person name="Roeselers G."/>
            <person name="Sharma R."/>
            <person name="Stewart F.J."/>
            <person name="Newton I.L."/>
            <person name="Woyke T."/>
            <person name="Wu D."/>
            <person name="Lang J.M."/>
            <person name="Eisen J.A."/>
            <person name="Cavanaugh C.M."/>
        </authorList>
    </citation>
    <scope>NUCLEOTIDE SEQUENCE [LARGE SCALE GENOMIC DNA]</scope>
    <source>
        <strain evidence="11 12">WH</strain>
    </source>
</reference>
<keyword evidence="12" id="KW-1185">Reference proteome</keyword>
<dbReference type="Proteomes" id="UP000030856">
    <property type="component" value="Unassembled WGS sequence"/>
</dbReference>
<dbReference type="Pfam" id="PF02167">
    <property type="entry name" value="Cytochrom_C1"/>
    <property type="match status" value="1"/>
</dbReference>
<keyword evidence="10" id="KW-0732">Signal</keyword>
<dbReference type="PANTHER" id="PTHR10266">
    <property type="entry name" value="CYTOCHROME C1"/>
    <property type="match status" value="1"/>
</dbReference>
<dbReference type="GO" id="GO:0009055">
    <property type="term" value="F:electron transfer activity"/>
    <property type="evidence" value="ECO:0007669"/>
    <property type="project" value="InterPro"/>
</dbReference>
<dbReference type="EMBL" id="JRAA01000003">
    <property type="protein sequence ID" value="KHF24040.1"/>
    <property type="molecule type" value="Genomic_DNA"/>
</dbReference>
<keyword evidence="4 8" id="KW-0479">Metal-binding</keyword>
<keyword evidence="11" id="KW-0560">Oxidoreductase</keyword>
<name>A0A0B0H4I6_SOVGS</name>
<evidence type="ECO:0000256" key="1">
    <source>
        <dbReference type="ARBA" id="ARBA00004370"/>
    </source>
</evidence>
<comment type="subcellular location">
    <subcellularLocation>
        <location evidence="1">Membrane</location>
    </subcellularLocation>
</comment>
<feature type="binding site" description="covalent" evidence="8">
    <location>
        <position position="55"/>
    </location>
    <ligand>
        <name>heme c</name>
        <dbReference type="ChEBI" id="CHEBI:61717"/>
    </ligand>
</feature>
<keyword evidence="2 8" id="KW-0349">Heme</keyword>